<keyword evidence="1" id="KW-0812">Transmembrane</keyword>
<protein>
    <submittedName>
        <fullName evidence="2">Uncharacterized protein</fullName>
    </submittedName>
</protein>
<organism evidence="2 3">
    <name type="scientific">Capsaspora owczarzaki (strain ATCC 30864)</name>
    <dbReference type="NCBI Taxonomy" id="595528"/>
    <lineage>
        <taxon>Eukaryota</taxon>
        <taxon>Filasterea</taxon>
        <taxon>Capsaspora</taxon>
    </lineage>
</organism>
<evidence type="ECO:0000256" key="1">
    <source>
        <dbReference type="SAM" id="Phobius"/>
    </source>
</evidence>
<proteinExistence type="predicted"/>
<feature type="transmembrane region" description="Helical" evidence="1">
    <location>
        <begin position="117"/>
        <end position="143"/>
    </location>
</feature>
<name>A0A0D2WTX3_CAPO3</name>
<accession>A0A0D2WTX3</accession>
<keyword evidence="3" id="KW-1185">Reference proteome</keyword>
<evidence type="ECO:0000313" key="2">
    <source>
        <dbReference type="EMBL" id="KJE96015.1"/>
    </source>
</evidence>
<keyword evidence="1" id="KW-1133">Transmembrane helix</keyword>
<dbReference type="EMBL" id="KE346370">
    <property type="protein sequence ID" value="KJE96015.1"/>
    <property type="molecule type" value="Genomic_DNA"/>
</dbReference>
<sequence length="208" mass="22479">MEGRKAVNNARVQGALSEEPLVRDGRHTFREEGWQQFAGILFRGVRTVLFVICILGGDFHGHRAEAALALALTIPDTNELGLLLVVHEQAKHNAVNANVEVIGREKRRNALARKEQVGFRIVLLVFGVFARLLSPLSLLGLFVGSSGDGVGSFGGRRLAGGQSLGQLDQEGSFDLLHCIERAWPAGAGLELEHDFERGNPRDAGLGVV</sequence>
<reference evidence="3" key="1">
    <citation type="submission" date="2011-02" db="EMBL/GenBank/DDBJ databases">
        <title>The Genome Sequence of Capsaspora owczarzaki ATCC 30864.</title>
        <authorList>
            <person name="Russ C."/>
            <person name="Cuomo C."/>
            <person name="Burger G."/>
            <person name="Gray M.W."/>
            <person name="Holland P.W.H."/>
            <person name="King N."/>
            <person name="Lang F.B.F."/>
            <person name="Roger A.J."/>
            <person name="Ruiz-Trillo I."/>
            <person name="Young S.K."/>
            <person name="Zeng Q."/>
            <person name="Gargeya S."/>
            <person name="Alvarado L."/>
            <person name="Berlin A."/>
            <person name="Chapman S.B."/>
            <person name="Chen Z."/>
            <person name="Freedman E."/>
            <person name="Gellesch M."/>
            <person name="Goldberg J."/>
            <person name="Griggs A."/>
            <person name="Gujja S."/>
            <person name="Heilman E."/>
            <person name="Heiman D."/>
            <person name="Howarth C."/>
            <person name="Mehta T."/>
            <person name="Neiman D."/>
            <person name="Pearson M."/>
            <person name="Roberts A."/>
            <person name="Saif S."/>
            <person name="Shea T."/>
            <person name="Shenoy N."/>
            <person name="Sisk P."/>
            <person name="Stolte C."/>
            <person name="Sykes S."/>
            <person name="White J."/>
            <person name="Yandava C."/>
            <person name="Haas B."/>
            <person name="Nusbaum C."/>
            <person name="Birren B."/>
        </authorList>
    </citation>
    <scope>NUCLEOTIDE SEQUENCE</scope>
    <source>
        <strain evidence="3">ATCC 30864</strain>
    </source>
</reference>
<evidence type="ECO:0000313" key="3">
    <source>
        <dbReference type="Proteomes" id="UP000008743"/>
    </source>
</evidence>
<dbReference type="Proteomes" id="UP000008743">
    <property type="component" value="Unassembled WGS sequence"/>
</dbReference>
<dbReference type="AlphaFoldDB" id="A0A0D2WTX3"/>
<keyword evidence="1" id="KW-0472">Membrane</keyword>
<dbReference type="InParanoid" id="A0A0D2WTX3"/>
<gene>
    <name evidence="2" type="ORF">CAOG_009983</name>
</gene>